<evidence type="ECO:0000313" key="5">
    <source>
        <dbReference type="EMBL" id="AUX24613.1"/>
    </source>
</evidence>
<feature type="signal peptide" evidence="2">
    <location>
        <begin position="1"/>
        <end position="24"/>
    </location>
</feature>
<feature type="domain" description="Carbohydrate esterase 2 N-terminal" evidence="4">
    <location>
        <begin position="110"/>
        <end position="219"/>
    </location>
</feature>
<sequence length="448" mass="46791">MTTQAYYNLPRLAGALCIAWSALAGCGDESGDTTAGAGGGAASSTSGAGGEGGDATTASTSGTGGSNEGGSNEGGSNEGGSNEGGSNEGGSNEGGSNEGGSGSGDATVRFIGRFDTTDPAGPRFGWPGSAIVTRFSGTGIRARFNDESPLNDGPNYFEVVIDGESQGALEVSGPDKVYTVAENLPDGEHDLLLHRRTEGLVGWSQFLEFIPEEGEQLLPVAPAPDRRIEVIGDSISAGYGVDGPDETCPFTSATENNFLTYGPIAARQLGADATIIAWSGRGAYRNYADEAVPTMPELYGRTLPDEAQPAWDFSSWVPQVVVINLGTNDFSVDKDGKGVNPGEPFREAYAGLVETVRTNYPDALIFCTVGPMLSDGYPEGTMALSTVRSYITQVVEDRTEDGDDKVRYLEFPEHDGTNGRGCDWHPSAKTQQLMGQQLAEAISAELGW</sequence>
<evidence type="ECO:0000313" key="6">
    <source>
        <dbReference type="Proteomes" id="UP000295781"/>
    </source>
</evidence>
<evidence type="ECO:0000256" key="2">
    <source>
        <dbReference type="SAM" id="SignalP"/>
    </source>
</evidence>
<dbReference type="OrthoDB" id="9801375at2"/>
<feature type="region of interest" description="Disordered" evidence="1">
    <location>
        <begin position="30"/>
        <end position="108"/>
    </location>
</feature>
<dbReference type="GO" id="GO:0052689">
    <property type="term" value="F:carboxylic ester hydrolase activity"/>
    <property type="evidence" value="ECO:0007669"/>
    <property type="project" value="InterPro"/>
</dbReference>
<dbReference type="Pfam" id="PF13472">
    <property type="entry name" value="Lipase_GDSL_2"/>
    <property type="match status" value="1"/>
</dbReference>
<dbReference type="Pfam" id="PF17996">
    <property type="entry name" value="CE2_N"/>
    <property type="match status" value="1"/>
</dbReference>
<dbReference type="SUPFAM" id="SSF52266">
    <property type="entry name" value="SGNH hydrolase"/>
    <property type="match status" value="1"/>
</dbReference>
<dbReference type="InterPro" id="IPR013830">
    <property type="entry name" value="SGNH_hydro"/>
</dbReference>
<evidence type="ECO:0000259" key="3">
    <source>
        <dbReference type="Pfam" id="PF13472"/>
    </source>
</evidence>
<keyword evidence="2" id="KW-0732">Signal</keyword>
<dbReference type="Proteomes" id="UP000295781">
    <property type="component" value="Chromosome"/>
</dbReference>
<dbReference type="InterPro" id="IPR037461">
    <property type="entry name" value="CtCE2-like_dom"/>
</dbReference>
<dbReference type="InterPro" id="IPR036514">
    <property type="entry name" value="SGNH_hydro_sf"/>
</dbReference>
<dbReference type="CDD" id="cd01831">
    <property type="entry name" value="Endoglucanase_E_like"/>
    <property type="match status" value="1"/>
</dbReference>
<feature type="compositionally biased region" description="Gly residues" evidence="1">
    <location>
        <begin position="36"/>
        <end position="53"/>
    </location>
</feature>
<dbReference type="PANTHER" id="PTHR37834:SF2">
    <property type="entry name" value="ESTERASE, SGNH HYDROLASE-TYPE"/>
    <property type="match status" value="1"/>
</dbReference>
<protein>
    <submittedName>
        <fullName evidence="5">Endo-1,4-beta-glucanase</fullName>
    </submittedName>
</protein>
<gene>
    <name evidence="5" type="ORF">SOCEGT47_051520</name>
</gene>
<name>A0A4P2Q6H1_SORCE</name>
<accession>A0A4P2Q6H1</accession>
<feature type="compositionally biased region" description="Gly residues" evidence="1">
    <location>
        <begin position="62"/>
        <end position="103"/>
    </location>
</feature>
<dbReference type="Gene3D" id="2.60.120.260">
    <property type="entry name" value="Galactose-binding domain-like"/>
    <property type="match status" value="1"/>
</dbReference>
<dbReference type="InterPro" id="IPR052762">
    <property type="entry name" value="PCW_deacetylase/CE"/>
</dbReference>
<dbReference type="EMBL" id="CP012670">
    <property type="protein sequence ID" value="AUX24613.1"/>
    <property type="molecule type" value="Genomic_DNA"/>
</dbReference>
<feature type="chain" id="PRO_5020562611" evidence="2">
    <location>
        <begin position="25"/>
        <end position="448"/>
    </location>
</feature>
<reference evidence="5 6" key="1">
    <citation type="submission" date="2015-09" db="EMBL/GenBank/DDBJ databases">
        <title>Sorangium comparison.</title>
        <authorList>
            <person name="Zaburannyi N."/>
            <person name="Bunk B."/>
            <person name="Overmann J."/>
            <person name="Mueller R."/>
        </authorList>
    </citation>
    <scope>NUCLEOTIDE SEQUENCE [LARGE SCALE GENOMIC DNA]</scope>
    <source>
        <strain evidence="5 6">So ceGT47</strain>
    </source>
</reference>
<dbReference type="InterPro" id="IPR040794">
    <property type="entry name" value="CE2_N"/>
</dbReference>
<proteinExistence type="predicted"/>
<dbReference type="AlphaFoldDB" id="A0A4P2Q6H1"/>
<evidence type="ECO:0000256" key="1">
    <source>
        <dbReference type="SAM" id="MobiDB-lite"/>
    </source>
</evidence>
<organism evidence="5 6">
    <name type="scientific">Sorangium cellulosum</name>
    <name type="common">Polyangium cellulosum</name>
    <dbReference type="NCBI Taxonomy" id="56"/>
    <lineage>
        <taxon>Bacteria</taxon>
        <taxon>Pseudomonadati</taxon>
        <taxon>Myxococcota</taxon>
        <taxon>Polyangia</taxon>
        <taxon>Polyangiales</taxon>
        <taxon>Polyangiaceae</taxon>
        <taxon>Sorangium</taxon>
    </lineage>
</organism>
<dbReference type="PANTHER" id="PTHR37834">
    <property type="entry name" value="GDSL-LIKE LIPASE/ACYLHYDROLASE DOMAIN PROTEIN (AFU_ORTHOLOGUE AFUA_2G00620)"/>
    <property type="match status" value="1"/>
</dbReference>
<evidence type="ECO:0000259" key="4">
    <source>
        <dbReference type="Pfam" id="PF17996"/>
    </source>
</evidence>
<dbReference type="RefSeq" id="WP_129350933.1">
    <property type="nucleotide sequence ID" value="NZ_CP012670.1"/>
</dbReference>
<feature type="domain" description="SGNH hydrolase-type esterase" evidence="3">
    <location>
        <begin position="230"/>
        <end position="432"/>
    </location>
</feature>
<dbReference type="Gene3D" id="3.40.50.1110">
    <property type="entry name" value="SGNH hydrolase"/>
    <property type="match status" value="1"/>
</dbReference>